<evidence type="ECO:0000256" key="1">
    <source>
        <dbReference type="ARBA" id="ARBA00004651"/>
    </source>
</evidence>
<evidence type="ECO:0000256" key="2">
    <source>
        <dbReference type="ARBA" id="ARBA00009212"/>
    </source>
</evidence>
<evidence type="ECO:0000256" key="7">
    <source>
        <dbReference type="ARBA" id="ARBA00023136"/>
    </source>
</evidence>
<dbReference type="OrthoDB" id="9799958at2"/>
<reference evidence="9 10" key="1">
    <citation type="submission" date="2017-01" db="EMBL/GenBank/DDBJ databases">
        <authorList>
            <person name="Mah S.A."/>
            <person name="Swanson W.J."/>
            <person name="Moy G.W."/>
            <person name="Vacquier V.D."/>
        </authorList>
    </citation>
    <scope>NUCLEOTIDE SEQUENCE [LARGE SCALE GENOMIC DNA]</scope>
    <source>
        <strain evidence="9 10">ASpG1</strain>
    </source>
</reference>
<dbReference type="AlphaFoldDB" id="A0A1N6QR76"/>
<dbReference type="InterPro" id="IPR007208">
    <property type="entry name" value="MrpF/PhaF-like"/>
</dbReference>
<keyword evidence="3" id="KW-0813">Transport</keyword>
<dbReference type="GO" id="GO:0005886">
    <property type="term" value="C:plasma membrane"/>
    <property type="evidence" value="ECO:0007669"/>
    <property type="project" value="UniProtKB-SubCell"/>
</dbReference>
<dbReference type="RefSeq" id="WP_076488171.1">
    <property type="nucleotide sequence ID" value="NZ_FTMS01000005.1"/>
</dbReference>
<protein>
    <submittedName>
        <fullName evidence="9">Multicomponent Na+:H+ antiporter subunit F</fullName>
    </submittedName>
</protein>
<dbReference type="PANTHER" id="PTHR34702">
    <property type="entry name" value="NA(+)/H(+) ANTIPORTER SUBUNIT F1"/>
    <property type="match status" value="1"/>
</dbReference>
<dbReference type="EMBL" id="FTMS01000005">
    <property type="protein sequence ID" value="SIQ19087.1"/>
    <property type="molecule type" value="Genomic_DNA"/>
</dbReference>
<sequence>MFRMTALILIGISTFGSLLRVILGPTVWDRLLGIGLGASKVTLAVVLLAVSIPESYLLDLALLFAVLGFLVTVLLARFIERQGVV</sequence>
<proteinExistence type="inferred from homology"/>
<keyword evidence="4" id="KW-1003">Cell membrane</keyword>
<evidence type="ECO:0000313" key="9">
    <source>
        <dbReference type="EMBL" id="SIQ19087.1"/>
    </source>
</evidence>
<evidence type="ECO:0000313" key="10">
    <source>
        <dbReference type="Proteomes" id="UP000186400"/>
    </source>
</evidence>
<dbReference type="PANTHER" id="PTHR34702:SF1">
    <property type="entry name" value="NA(+)_H(+) ANTIPORTER SUBUNIT F"/>
    <property type="match status" value="1"/>
</dbReference>
<keyword evidence="7 8" id="KW-0472">Membrane</keyword>
<dbReference type="STRING" id="159291.SAMN05920897_10520"/>
<evidence type="ECO:0000256" key="5">
    <source>
        <dbReference type="ARBA" id="ARBA00022692"/>
    </source>
</evidence>
<evidence type="ECO:0000256" key="4">
    <source>
        <dbReference type="ARBA" id="ARBA00022475"/>
    </source>
</evidence>
<comment type="subcellular location">
    <subcellularLocation>
        <location evidence="1">Cell membrane</location>
        <topology evidence="1">Multi-pass membrane protein</topology>
    </subcellularLocation>
</comment>
<gene>
    <name evidence="9" type="ORF">SAMN05920897_10520</name>
</gene>
<evidence type="ECO:0000256" key="6">
    <source>
        <dbReference type="ARBA" id="ARBA00022989"/>
    </source>
</evidence>
<evidence type="ECO:0000256" key="3">
    <source>
        <dbReference type="ARBA" id="ARBA00022448"/>
    </source>
</evidence>
<accession>A0A1N6QR76</accession>
<dbReference type="Pfam" id="PF04066">
    <property type="entry name" value="MrpF_PhaF"/>
    <property type="match status" value="1"/>
</dbReference>
<evidence type="ECO:0000256" key="8">
    <source>
        <dbReference type="SAM" id="Phobius"/>
    </source>
</evidence>
<keyword evidence="10" id="KW-1185">Reference proteome</keyword>
<keyword evidence="6 8" id="KW-1133">Transmembrane helix</keyword>
<name>A0A1N6QR76_9SPIO</name>
<dbReference type="Proteomes" id="UP000186400">
    <property type="component" value="Unassembled WGS sequence"/>
</dbReference>
<feature type="transmembrane region" description="Helical" evidence="8">
    <location>
        <begin position="57"/>
        <end position="79"/>
    </location>
</feature>
<feature type="transmembrane region" description="Helical" evidence="8">
    <location>
        <begin position="30"/>
        <end position="50"/>
    </location>
</feature>
<keyword evidence="5 8" id="KW-0812">Transmembrane</keyword>
<dbReference type="GO" id="GO:0015385">
    <property type="term" value="F:sodium:proton antiporter activity"/>
    <property type="evidence" value="ECO:0007669"/>
    <property type="project" value="TreeGrafter"/>
</dbReference>
<comment type="similarity">
    <text evidence="2">Belongs to the CPA3 antiporters (TC 2.A.63) subunit F family.</text>
</comment>
<organism evidence="9 10">
    <name type="scientific">Alkalispirochaeta americana</name>
    <dbReference type="NCBI Taxonomy" id="159291"/>
    <lineage>
        <taxon>Bacteria</taxon>
        <taxon>Pseudomonadati</taxon>
        <taxon>Spirochaetota</taxon>
        <taxon>Spirochaetia</taxon>
        <taxon>Spirochaetales</taxon>
        <taxon>Spirochaetaceae</taxon>
        <taxon>Alkalispirochaeta</taxon>
    </lineage>
</organism>